<feature type="region of interest" description="Disordered" evidence="1">
    <location>
        <begin position="557"/>
        <end position="576"/>
    </location>
</feature>
<keyword evidence="3" id="KW-1185">Reference proteome</keyword>
<organism evidence="2 3">
    <name type="scientific">Gibberella subglutinans</name>
    <name type="common">Fusarium subglutinans</name>
    <dbReference type="NCBI Taxonomy" id="42677"/>
    <lineage>
        <taxon>Eukaryota</taxon>
        <taxon>Fungi</taxon>
        <taxon>Dikarya</taxon>
        <taxon>Ascomycota</taxon>
        <taxon>Pezizomycotina</taxon>
        <taxon>Sordariomycetes</taxon>
        <taxon>Hypocreomycetidae</taxon>
        <taxon>Hypocreales</taxon>
        <taxon>Nectriaceae</taxon>
        <taxon>Fusarium</taxon>
        <taxon>Fusarium fujikuroi species complex</taxon>
    </lineage>
</organism>
<gene>
    <name evidence="2" type="ORF">FSUBG_3966</name>
</gene>
<dbReference type="OrthoDB" id="4809756at2759"/>
<dbReference type="PANTHER" id="PTHR37535:SF3">
    <property type="entry name" value="FLUG DOMAIN-CONTAINING PROTEIN"/>
    <property type="match status" value="1"/>
</dbReference>
<dbReference type="InterPro" id="IPR021842">
    <property type="entry name" value="DUF3435"/>
</dbReference>
<dbReference type="GeneID" id="59316621"/>
<comment type="caution">
    <text evidence="2">The sequence shown here is derived from an EMBL/GenBank/DDBJ whole genome shotgun (WGS) entry which is preliminary data.</text>
</comment>
<evidence type="ECO:0000313" key="3">
    <source>
        <dbReference type="Proteomes" id="UP000547976"/>
    </source>
</evidence>
<name>A0A8H5Q6D3_GIBSU</name>
<dbReference type="Proteomes" id="UP000547976">
    <property type="component" value="Unassembled WGS sequence"/>
</dbReference>
<dbReference type="EMBL" id="JAAOAV010000034">
    <property type="protein sequence ID" value="KAF5609492.1"/>
    <property type="molecule type" value="Genomic_DNA"/>
</dbReference>
<accession>A0A8H5Q6D3</accession>
<dbReference type="Pfam" id="PF11917">
    <property type="entry name" value="DUF3435"/>
    <property type="match status" value="1"/>
</dbReference>
<dbReference type="RefSeq" id="XP_036540524.1">
    <property type="nucleotide sequence ID" value="XM_036681903.1"/>
</dbReference>
<dbReference type="AlphaFoldDB" id="A0A8H5Q6D3"/>
<dbReference type="PANTHER" id="PTHR37535">
    <property type="entry name" value="FLUG DOMAIN PROTEIN"/>
    <property type="match status" value="1"/>
</dbReference>
<sequence length="878" mass="99461">MDGPSRLSVPGGVPDKRYSLADATNRIDTENEDEIFQLVTSLEEHVRDSDNFRWQSISTQKSQDRVRSNYRHFLQTIKVINEDMTEEVIDKEMFLGDKEKITKQMKMFIMFVAKYGRGRAQGTRISYRGLVTYRNALVFWCSRMARIYNASSLPTSTSFIVITETMRYATEAFQLTNTAGMTMSKVGLPELRQLIDFDMISAPNIEVAECHHLAWCIGRICAVRPGSLARSDNKPVDSPQKPFLIWNDIELSRDHGGKFALTITFRNLKTNSEEPTKAAQKGPLRSVLRCVIKSPQNTENMVFSVPHRLLTIAIRRGILDGIETLDELFSSEAKYISIKPEFLDKPVFLAASPRGLTVTQEPMRATALTTYISLRGQKIGYADNLTFYSLRRRTANDLSRKIGKDAARSLMNHDPDSRTLEKYYLSLEDTLDVSGLALDEVDGDTGGQTEEMLKSDHDLAIHVLTDERARKIHGPALNALMSQMMLGDENYPALASAKELRNYKRVVRRAAIKALLAQEVQNQRREMSQTDYDERVRRLESSRLSELVLEKARQNLAVSEPIGEGESPGDEPPAAVDENTGLFIHDVEELPEEDLDDQINNTGGDGEIHRELDEGEPEANEDIPYADAAKAFMQLILCNTMSEYQNLRKNGVLCAKCQEDDTIGPEIKNKRYYDATHLYDHERSKLHLPKQKWVRRTIQAFEASNEERITCPYCKQLGKESTFFHVKALVKHITYGNFGAEHDRLKRADSWYDDGWEKHPESKSKTFRKNQERQRQVKMAALNIRYSQYEPSPTVPHPTRAGIVFAPGPRPVTRAGVKMAPAEEISKPAPIPDRYKSAIKVGDINEPFKIPKGMEGLIKTTRMKFPTIDPGQGTGGGW</sequence>
<reference evidence="2 3" key="1">
    <citation type="submission" date="2020-05" db="EMBL/GenBank/DDBJ databases">
        <title>Identification and distribution of gene clusters putatively required for synthesis of sphingolipid metabolism inhibitors in phylogenetically diverse species of the filamentous fungus Fusarium.</title>
        <authorList>
            <person name="Kim H.-S."/>
            <person name="Busman M."/>
            <person name="Brown D.W."/>
            <person name="Divon H."/>
            <person name="Uhlig S."/>
            <person name="Proctor R.H."/>
        </authorList>
    </citation>
    <scope>NUCLEOTIDE SEQUENCE [LARGE SCALE GENOMIC DNA]</scope>
    <source>
        <strain evidence="2 3">NRRL 66333</strain>
    </source>
</reference>
<protein>
    <submittedName>
        <fullName evidence="2">Uncharacterized protein</fullName>
    </submittedName>
</protein>
<evidence type="ECO:0000256" key="1">
    <source>
        <dbReference type="SAM" id="MobiDB-lite"/>
    </source>
</evidence>
<proteinExistence type="predicted"/>
<evidence type="ECO:0000313" key="2">
    <source>
        <dbReference type="EMBL" id="KAF5609492.1"/>
    </source>
</evidence>